<evidence type="ECO:0000259" key="9">
    <source>
        <dbReference type="PROSITE" id="PS50928"/>
    </source>
</evidence>
<dbReference type="InterPro" id="IPR035906">
    <property type="entry name" value="MetI-like_sf"/>
</dbReference>
<feature type="compositionally biased region" description="Low complexity" evidence="8">
    <location>
        <begin position="1"/>
        <end position="20"/>
    </location>
</feature>
<dbReference type="Pfam" id="PF00528">
    <property type="entry name" value="BPD_transp_1"/>
    <property type="match status" value="1"/>
</dbReference>
<gene>
    <name evidence="10" type="ORF">E1262_01550</name>
</gene>
<dbReference type="EMBL" id="SMLB01000002">
    <property type="protein sequence ID" value="TDD72574.1"/>
    <property type="molecule type" value="Genomic_DNA"/>
</dbReference>
<accession>A0A4R5ANG8</accession>
<evidence type="ECO:0000256" key="1">
    <source>
        <dbReference type="ARBA" id="ARBA00004651"/>
    </source>
</evidence>
<evidence type="ECO:0000256" key="6">
    <source>
        <dbReference type="ARBA" id="ARBA00023136"/>
    </source>
</evidence>
<feature type="transmembrane region" description="Helical" evidence="7">
    <location>
        <begin position="32"/>
        <end position="55"/>
    </location>
</feature>
<evidence type="ECO:0000313" key="11">
    <source>
        <dbReference type="Proteomes" id="UP000295217"/>
    </source>
</evidence>
<feature type="region of interest" description="Disordered" evidence="8">
    <location>
        <begin position="1"/>
        <end position="24"/>
    </location>
</feature>
<dbReference type="GO" id="GO:0055085">
    <property type="term" value="P:transmembrane transport"/>
    <property type="evidence" value="ECO:0007669"/>
    <property type="project" value="InterPro"/>
</dbReference>
<dbReference type="InterPro" id="IPR051393">
    <property type="entry name" value="ABC_transporter_permease"/>
</dbReference>
<keyword evidence="4 7" id="KW-0812">Transmembrane</keyword>
<evidence type="ECO:0000256" key="3">
    <source>
        <dbReference type="ARBA" id="ARBA00022475"/>
    </source>
</evidence>
<dbReference type="InterPro" id="IPR000515">
    <property type="entry name" value="MetI-like"/>
</dbReference>
<keyword evidence="11" id="KW-1185">Reference proteome</keyword>
<dbReference type="Gene3D" id="1.10.3720.10">
    <property type="entry name" value="MetI-like"/>
    <property type="match status" value="1"/>
</dbReference>
<comment type="subcellular location">
    <subcellularLocation>
        <location evidence="1 7">Cell membrane</location>
        <topology evidence="1 7">Multi-pass membrane protein</topology>
    </subcellularLocation>
</comment>
<dbReference type="GO" id="GO:0005886">
    <property type="term" value="C:plasma membrane"/>
    <property type="evidence" value="ECO:0007669"/>
    <property type="project" value="UniProtKB-SubCell"/>
</dbReference>
<evidence type="ECO:0000313" key="10">
    <source>
        <dbReference type="EMBL" id="TDD72574.1"/>
    </source>
</evidence>
<proteinExistence type="inferred from homology"/>
<dbReference type="RefSeq" id="WP_132101290.1">
    <property type="nucleotide sequence ID" value="NZ_SMLB01000002.1"/>
</dbReference>
<organism evidence="10 11">
    <name type="scientific">Jiangella aurantiaca</name>
    <dbReference type="NCBI Taxonomy" id="2530373"/>
    <lineage>
        <taxon>Bacteria</taxon>
        <taxon>Bacillati</taxon>
        <taxon>Actinomycetota</taxon>
        <taxon>Actinomycetes</taxon>
        <taxon>Jiangellales</taxon>
        <taxon>Jiangellaceae</taxon>
        <taxon>Jiangella</taxon>
    </lineage>
</organism>
<dbReference type="Proteomes" id="UP000295217">
    <property type="component" value="Unassembled WGS sequence"/>
</dbReference>
<evidence type="ECO:0000256" key="2">
    <source>
        <dbReference type="ARBA" id="ARBA00022448"/>
    </source>
</evidence>
<dbReference type="OrthoDB" id="34224at2"/>
<evidence type="ECO:0000256" key="8">
    <source>
        <dbReference type="SAM" id="MobiDB-lite"/>
    </source>
</evidence>
<dbReference type="PANTHER" id="PTHR30193">
    <property type="entry name" value="ABC TRANSPORTER PERMEASE PROTEIN"/>
    <property type="match status" value="1"/>
</dbReference>
<name>A0A4R5ANG8_9ACTN</name>
<dbReference type="PROSITE" id="PS50928">
    <property type="entry name" value="ABC_TM1"/>
    <property type="match status" value="1"/>
</dbReference>
<comment type="similarity">
    <text evidence="7">Belongs to the binding-protein-dependent transport system permease family.</text>
</comment>
<evidence type="ECO:0000256" key="4">
    <source>
        <dbReference type="ARBA" id="ARBA00022692"/>
    </source>
</evidence>
<evidence type="ECO:0000256" key="7">
    <source>
        <dbReference type="RuleBase" id="RU363032"/>
    </source>
</evidence>
<evidence type="ECO:0000256" key="5">
    <source>
        <dbReference type="ARBA" id="ARBA00022989"/>
    </source>
</evidence>
<reference evidence="10 11" key="1">
    <citation type="submission" date="2019-02" db="EMBL/GenBank/DDBJ databases">
        <title>Draft genome sequences of novel Actinobacteria.</title>
        <authorList>
            <person name="Sahin N."/>
            <person name="Ay H."/>
            <person name="Saygin H."/>
        </authorList>
    </citation>
    <scope>NUCLEOTIDE SEQUENCE [LARGE SCALE GENOMIC DNA]</scope>
    <source>
        <strain evidence="10 11">8K307</strain>
    </source>
</reference>
<dbReference type="PANTHER" id="PTHR30193:SF41">
    <property type="entry name" value="DIACETYLCHITOBIOSE UPTAKE SYSTEM PERMEASE PROTEIN NGCF"/>
    <property type="match status" value="1"/>
</dbReference>
<keyword evidence="2 7" id="KW-0813">Transport</keyword>
<keyword evidence="6 7" id="KW-0472">Membrane</keyword>
<feature type="transmembrane region" description="Helical" evidence="7">
    <location>
        <begin position="234"/>
        <end position="254"/>
    </location>
</feature>
<feature type="transmembrane region" description="Helical" evidence="7">
    <location>
        <begin position="98"/>
        <end position="122"/>
    </location>
</feature>
<feature type="domain" description="ABC transmembrane type-1" evidence="9">
    <location>
        <begin position="95"/>
        <end position="308"/>
    </location>
</feature>
<dbReference type="SUPFAM" id="SSF161098">
    <property type="entry name" value="MetI-like"/>
    <property type="match status" value="1"/>
</dbReference>
<dbReference type="AlphaFoldDB" id="A0A4R5ANG8"/>
<feature type="transmembrane region" description="Helical" evidence="7">
    <location>
        <begin position="134"/>
        <end position="155"/>
    </location>
</feature>
<protein>
    <submittedName>
        <fullName evidence="10">Sugar ABC transporter permease</fullName>
    </submittedName>
</protein>
<sequence length="321" mass="34681">MTDLTTTDAGTGGAHRPVGPARRRRASSGAPYLFMLPAMALFAAFLLAPIIYAGWLSLRASRRTGGGILGQRTEVFVGLDNYARSLSDPELYTALGRMAVYGLIVVPVMLGLALLFALLLDLPNVRLRTATRVGIFLPYAVPGVIASLLWGFLYLPRVSPIREAFDTVGLPPPDFFDPDTVILSVANIAVWGGVGFNMVVMFTALRAIPPELYDSARIDGASERQIALRIKIPLLTPVLVMTGIFSLIATLQVFTEPQILRPLTNVISSSWMPLQKIYTDAFVLNDIYSAAATSIALAGASLVLSLLVLSVMQRRAFGENQ</sequence>
<comment type="caution">
    <text evidence="10">The sequence shown here is derived from an EMBL/GenBank/DDBJ whole genome shotgun (WGS) entry which is preliminary data.</text>
</comment>
<feature type="transmembrane region" description="Helical" evidence="7">
    <location>
        <begin position="287"/>
        <end position="309"/>
    </location>
</feature>
<feature type="transmembrane region" description="Helical" evidence="7">
    <location>
        <begin position="181"/>
        <end position="205"/>
    </location>
</feature>
<keyword evidence="3" id="KW-1003">Cell membrane</keyword>
<dbReference type="CDD" id="cd06261">
    <property type="entry name" value="TM_PBP2"/>
    <property type="match status" value="1"/>
</dbReference>
<keyword evidence="5 7" id="KW-1133">Transmembrane helix</keyword>